<dbReference type="PANTHER" id="PTHR43080">
    <property type="entry name" value="CBS DOMAIN-CONTAINING PROTEIN CBSX3, MITOCHONDRIAL"/>
    <property type="match status" value="1"/>
</dbReference>
<sequence>MLVREVMTSPAVTVRRTDTVRRAIRVLHGHDITAAPVLDDSGRLVGVVSEMDLLRDEFEPDPRATAIPPSGGGAPPPHRVEEVMTAGVATVTGTTDVTVAIDLMVGRRIKSLPVVDGGGAVVGVVSRRDLMAMLARPDEELRGEVVEALREQYPGGPVWEVAVRDGVAELTGAFDHAGDEPARPENAGFDNAGFDDADKTARIAGLLARTVPGIVRVRFLTRS</sequence>
<protein>
    <submittedName>
        <fullName evidence="4">CBS domain-containing protein</fullName>
    </submittedName>
</protein>
<dbReference type="OrthoDB" id="9799454at2"/>
<proteinExistence type="predicted"/>
<dbReference type="InterPro" id="IPR046342">
    <property type="entry name" value="CBS_dom_sf"/>
</dbReference>
<dbReference type="SUPFAM" id="SSF54631">
    <property type="entry name" value="CBS-domain pair"/>
    <property type="match status" value="1"/>
</dbReference>
<gene>
    <name evidence="4" type="ORF">SAMN05660976_04704</name>
</gene>
<dbReference type="STRING" id="46177.SAMN05660976_04704"/>
<dbReference type="AlphaFoldDB" id="A0A1H7X0T6"/>
<dbReference type="Pfam" id="PF00571">
    <property type="entry name" value="CBS"/>
    <property type="match status" value="2"/>
</dbReference>
<dbReference type="SMART" id="SM00116">
    <property type="entry name" value="CBS"/>
    <property type="match status" value="2"/>
</dbReference>
<dbReference type="RefSeq" id="WP_091102792.1">
    <property type="nucleotide sequence ID" value="NZ_FOBF01000011.1"/>
</dbReference>
<dbReference type="PANTHER" id="PTHR43080:SF2">
    <property type="entry name" value="CBS DOMAIN-CONTAINING PROTEIN"/>
    <property type="match status" value="1"/>
</dbReference>
<dbReference type="InterPro" id="IPR051257">
    <property type="entry name" value="Diverse_CBS-Domain"/>
</dbReference>
<dbReference type="InterPro" id="IPR000644">
    <property type="entry name" value="CBS_dom"/>
</dbReference>
<reference evidence="4 5" key="1">
    <citation type="submission" date="2016-10" db="EMBL/GenBank/DDBJ databases">
        <authorList>
            <person name="de Groot N.N."/>
        </authorList>
    </citation>
    <scope>NUCLEOTIDE SEQUENCE [LARGE SCALE GENOMIC DNA]</scope>
    <source>
        <strain evidence="4 5">DSM 43357</strain>
    </source>
</reference>
<evidence type="ECO:0000313" key="4">
    <source>
        <dbReference type="EMBL" id="SEM27470.1"/>
    </source>
</evidence>
<dbReference type="Proteomes" id="UP000198953">
    <property type="component" value="Unassembled WGS sequence"/>
</dbReference>
<evidence type="ECO:0000259" key="3">
    <source>
        <dbReference type="PROSITE" id="PS51371"/>
    </source>
</evidence>
<evidence type="ECO:0000256" key="2">
    <source>
        <dbReference type="PROSITE-ProRule" id="PRU00703"/>
    </source>
</evidence>
<feature type="domain" description="CBS" evidence="3">
    <location>
        <begin position="7"/>
        <end position="63"/>
    </location>
</feature>
<dbReference type="PROSITE" id="PS51371">
    <property type="entry name" value="CBS"/>
    <property type="match status" value="2"/>
</dbReference>
<evidence type="ECO:0000256" key="1">
    <source>
        <dbReference type="ARBA" id="ARBA00023122"/>
    </source>
</evidence>
<organism evidence="4 5">
    <name type="scientific">Nonomuraea pusilla</name>
    <dbReference type="NCBI Taxonomy" id="46177"/>
    <lineage>
        <taxon>Bacteria</taxon>
        <taxon>Bacillati</taxon>
        <taxon>Actinomycetota</taxon>
        <taxon>Actinomycetes</taxon>
        <taxon>Streptosporangiales</taxon>
        <taxon>Streptosporangiaceae</taxon>
        <taxon>Nonomuraea</taxon>
    </lineage>
</organism>
<keyword evidence="1 2" id="KW-0129">CBS domain</keyword>
<keyword evidence="5" id="KW-1185">Reference proteome</keyword>
<dbReference type="EMBL" id="FOBF01000011">
    <property type="protein sequence ID" value="SEM27470.1"/>
    <property type="molecule type" value="Genomic_DNA"/>
</dbReference>
<name>A0A1H7X0T6_9ACTN</name>
<feature type="domain" description="CBS" evidence="3">
    <location>
        <begin position="84"/>
        <end position="140"/>
    </location>
</feature>
<evidence type="ECO:0000313" key="5">
    <source>
        <dbReference type="Proteomes" id="UP000198953"/>
    </source>
</evidence>
<accession>A0A1H7X0T6</accession>
<dbReference type="Gene3D" id="3.10.580.10">
    <property type="entry name" value="CBS-domain"/>
    <property type="match status" value="1"/>
</dbReference>